<evidence type="ECO:0000259" key="2">
    <source>
        <dbReference type="Pfam" id="PF01636"/>
    </source>
</evidence>
<protein>
    <submittedName>
        <fullName evidence="3">Aminoglycoside phosphotransferase</fullName>
    </submittedName>
</protein>
<feature type="domain" description="Aminoglycoside phosphotransferase" evidence="2">
    <location>
        <begin position="41"/>
        <end position="280"/>
    </location>
</feature>
<evidence type="ECO:0000313" key="3">
    <source>
        <dbReference type="EMBL" id="TVZ05293.1"/>
    </source>
</evidence>
<keyword evidence="4" id="KW-1185">Reference proteome</keyword>
<dbReference type="AlphaFoldDB" id="A0A6P2C6Z3"/>
<dbReference type="Gene3D" id="3.90.1200.10">
    <property type="match status" value="1"/>
</dbReference>
<dbReference type="EMBL" id="RPFW01000002">
    <property type="protein sequence ID" value="TVZ05293.1"/>
    <property type="molecule type" value="Genomic_DNA"/>
</dbReference>
<dbReference type="PANTHER" id="PTHR21064:SF6">
    <property type="entry name" value="AMINOGLYCOSIDE PHOSPHOTRANSFERASE DOMAIN-CONTAINING PROTEIN"/>
    <property type="match status" value="1"/>
</dbReference>
<dbReference type="InterPro" id="IPR011009">
    <property type="entry name" value="Kinase-like_dom_sf"/>
</dbReference>
<organism evidence="3 4">
    <name type="scientific">Trebonia kvetii</name>
    <dbReference type="NCBI Taxonomy" id="2480626"/>
    <lineage>
        <taxon>Bacteria</taxon>
        <taxon>Bacillati</taxon>
        <taxon>Actinomycetota</taxon>
        <taxon>Actinomycetes</taxon>
        <taxon>Streptosporangiales</taxon>
        <taxon>Treboniaceae</taxon>
        <taxon>Trebonia</taxon>
    </lineage>
</organism>
<reference evidence="3 4" key="1">
    <citation type="submission" date="2018-11" db="EMBL/GenBank/DDBJ databases">
        <title>Trebonia kvetii gen.nov., sp.nov., a novel acidophilic actinobacterium, and proposal of the new actinobacterial family Treboniaceae fam. nov.</title>
        <authorList>
            <person name="Rapoport D."/>
            <person name="Sagova-Mareckova M."/>
            <person name="Sedlacek I."/>
            <person name="Provaznik J."/>
            <person name="Kralova S."/>
            <person name="Pavlinic D."/>
            <person name="Benes V."/>
            <person name="Kopecky J."/>
        </authorList>
    </citation>
    <scope>NUCLEOTIDE SEQUENCE [LARGE SCALE GENOMIC DNA]</scope>
    <source>
        <strain evidence="3 4">15Tr583</strain>
    </source>
</reference>
<proteinExistence type="inferred from homology"/>
<dbReference type="SUPFAM" id="SSF56112">
    <property type="entry name" value="Protein kinase-like (PK-like)"/>
    <property type="match status" value="1"/>
</dbReference>
<comment type="similarity">
    <text evidence="1">Belongs to the pseudomonas-type ThrB family.</text>
</comment>
<gene>
    <name evidence="3" type="ORF">EAS64_11995</name>
</gene>
<keyword evidence="3" id="KW-0808">Transferase</keyword>
<accession>A0A6P2C6Z3</accession>
<dbReference type="GO" id="GO:0004413">
    <property type="term" value="F:homoserine kinase activity"/>
    <property type="evidence" value="ECO:0007669"/>
    <property type="project" value="TreeGrafter"/>
</dbReference>
<dbReference type="Pfam" id="PF01636">
    <property type="entry name" value="APH"/>
    <property type="match status" value="1"/>
</dbReference>
<dbReference type="PANTHER" id="PTHR21064">
    <property type="entry name" value="AMINOGLYCOSIDE PHOSPHOTRANSFERASE DOMAIN-CONTAINING PROTEIN-RELATED"/>
    <property type="match status" value="1"/>
</dbReference>
<evidence type="ECO:0000256" key="1">
    <source>
        <dbReference type="ARBA" id="ARBA00038240"/>
    </source>
</evidence>
<evidence type="ECO:0000313" key="4">
    <source>
        <dbReference type="Proteomes" id="UP000460272"/>
    </source>
</evidence>
<comment type="caution">
    <text evidence="3">The sequence shown here is derived from an EMBL/GenBank/DDBJ whole genome shotgun (WGS) entry which is preliminary data.</text>
</comment>
<dbReference type="InterPro" id="IPR002575">
    <property type="entry name" value="Aminoglycoside_PTrfase"/>
</dbReference>
<sequence length="348" mass="38078">MADHDLSAGGDILDRVTACARAALADYGVRPDADVRLLNVSENATFLVTDQDAGPSVLRVHRLGYHSQQAIASELVWMDALRAEAGIRTPWVLPAADGRRIVSVADPGVSRRRGASRQRPATRFCVRFEFLPGTEPPGSDGGAAAAAHFAELGEITARMHAHARDWDRPAWFTRFRWDVDAAFGPQPRWGRWQDGTGVGPAEAEILGRLERRLHDRLAAFGTGPERFGLVHADTRLANLLVHEGSTAVIDFDDSGFAWYLYDLGTAVSFFEHDPAVPDLVACWLDGYRRAGARLPAADEAEIWTFILFRRLLLVAWIGSHPAAAGAAELGAGYTRDSCDLAEWYLASH</sequence>
<dbReference type="InterPro" id="IPR050249">
    <property type="entry name" value="Pseudomonas-type_ThrB"/>
</dbReference>
<name>A0A6P2C6Z3_9ACTN</name>
<dbReference type="GO" id="GO:0009088">
    <property type="term" value="P:threonine biosynthetic process"/>
    <property type="evidence" value="ECO:0007669"/>
    <property type="project" value="TreeGrafter"/>
</dbReference>
<dbReference type="Proteomes" id="UP000460272">
    <property type="component" value="Unassembled WGS sequence"/>
</dbReference>
<dbReference type="RefSeq" id="WP_145852996.1">
    <property type="nucleotide sequence ID" value="NZ_RPFW01000002.1"/>
</dbReference>
<dbReference type="OrthoDB" id="241498at2"/>